<dbReference type="CDD" id="cd03278">
    <property type="entry name" value="ABC_SMC_barmotin"/>
    <property type="match status" value="1"/>
</dbReference>
<evidence type="ECO:0000313" key="9">
    <source>
        <dbReference type="EMBL" id="CUX82535.1"/>
    </source>
</evidence>
<dbReference type="GO" id="GO:0003677">
    <property type="term" value="F:DNA binding"/>
    <property type="evidence" value="ECO:0007669"/>
    <property type="project" value="UniProtKB-UniRule"/>
</dbReference>
<comment type="subunit">
    <text evidence="7">Homodimer.</text>
</comment>
<evidence type="ECO:0000313" key="12">
    <source>
        <dbReference type="Proteomes" id="UP000182045"/>
    </source>
</evidence>
<dbReference type="InterPro" id="IPR024704">
    <property type="entry name" value="SMC"/>
</dbReference>
<sequence length="1149" mass="123141">MQFTRLRLNGFKSFVDQTDLSIHPGLTGVVGPNGCGKSNLLEALRWVMGENRASAMRGSGMDDVIFAGTDSRSARHYAEVTLQVDNSNRLAPAAFNDADTLDIVRRITRDAGSVYRINGKEVRARDVQMLFADASTGAHSPALVRQGQISELISAKPKARRRILEEAAGISGLYARRHDAELRLRATETNLDRLSDVIEQLATQLASLARQARQAERYRKIGAELRRTEGMLLYARWREADAARADAENTLRAALTGLAQAESAAQNAVRAREEAEAKLDPLREESAVAGAVLQRLAVQRQSLDSDMERAQAQLRSLRARLGQLDQDITREAALNTDAHDTIAQLEDEQAKLQQAGEGAEARQQQADQRRDALARQLAEAEAQHSAATQERARLTAQAESAATALSEATRKLQMAEAAARQADAAQAAATADLDRMAQDLSQAETELRQAEDLATRAEETFAQTEAARIDAQSAEASARAARSEAEGSLRSLRAEEAALAKLVARDTGPVAQLLDSLTVTSGYEQALGAALADDLRAPVADGGSGWVGLPEYDSPAPLPGQAAPLAPHVTGSAVLARRLSQVGIVTPEAGAALQASLAPGQRLVTRAGDLWRWDGFHLAARDATSTTALRLEQRNRLAGLRDDLAQAEQAAKSAAAAHDTRKSRLDALTQAESQARQARKAAEAQLNDAARACSRMAAARDTAASRCDAALAQADRARAEVSALADGLDALRRAQHDLPDLTQAGARLEALSAQVAELRSASMAARTQADDLRRDSTSRAARAQDIARSMDGWRKRLGTASDRVADLTARRDEAERRLAEMRDAPAQLAQTRAALQHEVARAEARATAAEDALKAGEAAARAAATADRAAEAARADAREARARAEAQREAAQAVADSATARIAEALDCAPAALLDELAVDPAELAQPAQLDADLVRLRRARDALGAVNLRAEEDAREVQKEHDSLVQEKADLEAAIAKLRAGIATLNREGRERLLAAFDKVNANFSMLFKHLFTGGEARLVLVESDDPLDAGLEIMCQPPGKKLSTLSLLSGGEQTLTALALIFAVFLANPAPICVLDEVDAPLDDANVARFCDLLDEMTRRADTRYLVITHNALSMARMDRLFGVTMGERGVSQLVSVDLSQAEDMVA</sequence>
<evidence type="ECO:0000256" key="6">
    <source>
        <dbReference type="ARBA" id="ARBA00023125"/>
    </source>
</evidence>
<feature type="coiled-coil region" evidence="7">
    <location>
        <begin position="630"/>
        <end position="901"/>
    </location>
</feature>
<dbReference type="EMBL" id="LJSG01000013">
    <property type="protein sequence ID" value="KPP91776.1"/>
    <property type="molecule type" value="Genomic_DNA"/>
</dbReference>
<comment type="domain">
    <text evidence="7">Contains large globular domains required for ATP hydrolysis at each terminus and a third globular domain forming a flexible hinge near the middle of the molecule. These domains are separated by coiled-coil structures.</text>
</comment>
<dbReference type="GO" id="GO:0007059">
    <property type="term" value="P:chromosome segregation"/>
    <property type="evidence" value="ECO:0007669"/>
    <property type="project" value="UniProtKB-UniRule"/>
</dbReference>
<feature type="coiled-coil region" evidence="7">
    <location>
        <begin position="948"/>
        <end position="989"/>
    </location>
</feature>
<dbReference type="STRING" id="1666912.Ga0058931_2435"/>
<dbReference type="PANTHER" id="PTHR43977">
    <property type="entry name" value="STRUCTURAL MAINTENANCE OF CHROMOSOMES PROTEIN 3"/>
    <property type="match status" value="1"/>
</dbReference>
<dbReference type="GO" id="GO:0007062">
    <property type="term" value="P:sister chromatid cohesion"/>
    <property type="evidence" value="ECO:0007669"/>
    <property type="project" value="InterPro"/>
</dbReference>
<evidence type="ECO:0000313" key="10">
    <source>
        <dbReference type="EMBL" id="KPP91776.1"/>
    </source>
</evidence>
<evidence type="ECO:0000313" key="11">
    <source>
        <dbReference type="Proteomes" id="UP000050413"/>
    </source>
</evidence>
<evidence type="ECO:0000256" key="4">
    <source>
        <dbReference type="ARBA" id="ARBA00022840"/>
    </source>
</evidence>
<dbReference type="Proteomes" id="UP000182045">
    <property type="component" value="Unassembled WGS sequence"/>
</dbReference>
<proteinExistence type="inferred from homology"/>
<evidence type="ECO:0000259" key="8">
    <source>
        <dbReference type="Pfam" id="PF02463"/>
    </source>
</evidence>
<dbReference type="GO" id="GO:0016887">
    <property type="term" value="F:ATP hydrolysis activity"/>
    <property type="evidence" value="ECO:0007669"/>
    <property type="project" value="InterPro"/>
</dbReference>
<dbReference type="FunFam" id="3.40.50.300:FF:000901">
    <property type="entry name" value="Chromosome partition protein Smc"/>
    <property type="match status" value="1"/>
</dbReference>
<evidence type="ECO:0000256" key="3">
    <source>
        <dbReference type="ARBA" id="ARBA00022741"/>
    </source>
</evidence>
<name>A0A0P7W513_9RHOB</name>
<keyword evidence="3 7" id="KW-0547">Nucleotide-binding</keyword>
<comment type="caution">
    <text evidence="10">The sequence shown here is derived from an EMBL/GenBank/DDBJ whole genome shotgun (WGS) entry which is preliminary data.</text>
</comment>
<dbReference type="Gene3D" id="3.40.50.300">
    <property type="entry name" value="P-loop containing nucleotide triphosphate hydrolases"/>
    <property type="match status" value="2"/>
</dbReference>
<reference evidence="10 11" key="1">
    <citation type="submission" date="2015-09" db="EMBL/GenBank/DDBJ databases">
        <title>Identification and resolution of microdiversity through metagenomic sequencing of parallel consortia.</title>
        <authorList>
            <person name="Nelson W.C."/>
            <person name="Romine M.F."/>
            <person name="Lindemann S.R."/>
        </authorList>
    </citation>
    <scope>NUCLEOTIDE SEQUENCE [LARGE SCALE GENOMIC DNA]</scope>
    <source>
        <strain evidence="10">HL-91</strain>
    </source>
</reference>
<dbReference type="SUPFAM" id="SSF52540">
    <property type="entry name" value="P-loop containing nucleoside triphosphate hydrolases"/>
    <property type="match status" value="2"/>
</dbReference>
<feature type="coiled-coil region" evidence="7">
    <location>
        <begin position="258"/>
        <end position="467"/>
    </location>
</feature>
<evidence type="ECO:0000256" key="5">
    <source>
        <dbReference type="ARBA" id="ARBA00023054"/>
    </source>
</evidence>
<dbReference type="EMBL" id="FBYC01000004">
    <property type="protein sequence ID" value="CUX82535.1"/>
    <property type="molecule type" value="Genomic_DNA"/>
</dbReference>
<dbReference type="AlphaFoldDB" id="A0A0P7W513"/>
<dbReference type="RefSeq" id="WP_072246555.1">
    <property type="nucleotide sequence ID" value="NZ_FBYC01000004.1"/>
</dbReference>
<evidence type="ECO:0000256" key="7">
    <source>
        <dbReference type="HAMAP-Rule" id="MF_01894"/>
    </source>
</evidence>
<keyword evidence="6 7" id="KW-0238">DNA-binding</keyword>
<dbReference type="NCBIfam" id="TIGR02168">
    <property type="entry name" value="SMC_prok_B"/>
    <property type="match status" value="1"/>
</dbReference>
<dbReference type="GO" id="GO:0005737">
    <property type="term" value="C:cytoplasm"/>
    <property type="evidence" value="ECO:0007669"/>
    <property type="project" value="UniProtKB-SubCell"/>
</dbReference>
<dbReference type="GO" id="GO:0006260">
    <property type="term" value="P:DNA replication"/>
    <property type="evidence" value="ECO:0007669"/>
    <property type="project" value="UniProtKB-UniRule"/>
</dbReference>
<keyword evidence="2 7" id="KW-0963">Cytoplasm</keyword>
<dbReference type="Proteomes" id="UP000050413">
    <property type="component" value="Unassembled WGS sequence"/>
</dbReference>
<feature type="domain" description="RecF/RecN/SMC N-terminal" evidence="8">
    <location>
        <begin position="4"/>
        <end position="1134"/>
    </location>
</feature>
<keyword evidence="5 7" id="KW-0175">Coiled coil</keyword>
<keyword evidence="4 7" id="KW-0067">ATP-binding</keyword>
<dbReference type="InterPro" id="IPR027417">
    <property type="entry name" value="P-loop_NTPase"/>
</dbReference>
<dbReference type="Pfam" id="PF02463">
    <property type="entry name" value="SMC_N"/>
    <property type="match status" value="1"/>
</dbReference>
<reference evidence="9 12" key="2">
    <citation type="submission" date="2016-01" db="EMBL/GenBank/DDBJ databases">
        <authorList>
            <person name="Varghese N."/>
        </authorList>
    </citation>
    <scope>NUCLEOTIDE SEQUENCE [LARGE SCALE GENOMIC DNA]</scope>
    <source>
        <strain evidence="9 12">HL-91</strain>
    </source>
</reference>
<dbReference type="InterPro" id="IPR011890">
    <property type="entry name" value="SMC_prok"/>
</dbReference>
<dbReference type="GO" id="GO:0030261">
    <property type="term" value="P:chromosome condensation"/>
    <property type="evidence" value="ECO:0007669"/>
    <property type="project" value="InterPro"/>
</dbReference>
<evidence type="ECO:0000256" key="1">
    <source>
        <dbReference type="ARBA" id="ARBA00004496"/>
    </source>
</evidence>
<dbReference type="OrthoDB" id="9808768at2"/>
<dbReference type="PATRIC" id="fig|1666912.4.peg.1407"/>
<protein>
    <recommendedName>
        <fullName evidence="7">Chromosome partition protein Smc</fullName>
    </recommendedName>
</protein>
<feature type="coiled-coil region" evidence="7">
    <location>
        <begin position="177"/>
        <end position="218"/>
    </location>
</feature>
<keyword evidence="12" id="KW-1185">Reference proteome</keyword>
<comment type="function">
    <text evidence="7">Required for chromosome condensation and partitioning.</text>
</comment>
<organism evidence="10 11">
    <name type="scientific">Roseibaca calidilacus</name>
    <dbReference type="NCBI Taxonomy" id="1666912"/>
    <lineage>
        <taxon>Bacteria</taxon>
        <taxon>Pseudomonadati</taxon>
        <taxon>Pseudomonadota</taxon>
        <taxon>Alphaproteobacteria</taxon>
        <taxon>Rhodobacterales</taxon>
        <taxon>Paracoccaceae</taxon>
        <taxon>Roseinatronobacter</taxon>
    </lineage>
</organism>
<gene>
    <name evidence="7 10" type="primary">smc</name>
    <name evidence="9" type="ORF">Ga0058931_2435</name>
    <name evidence="10" type="ORF">HLUCCA05_01280</name>
</gene>
<dbReference type="GO" id="GO:0005524">
    <property type="term" value="F:ATP binding"/>
    <property type="evidence" value="ECO:0007669"/>
    <property type="project" value="UniProtKB-UniRule"/>
</dbReference>
<evidence type="ECO:0000256" key="2">
    <source>
        <dbReference type="ARBA" id="ARBA00022490"/>
    </source>
</evidence>
<dbReference type="InterPro" id="IPR003395">
    <property type="entry name" value="RecF/RecN/SMC_N"/>
</dbReference>
<dbReference type="PIRSF" id="PIRSF005719">
    <property type="entry name" value="SMC"/>
    <property type="match status" value="1"/>
</dbReference>
<comment type="similarity">
    <text evidence="7">Belongs to the SMC family.</text>
</comment>
<accession>A0A0P7W513</accession>
<feature type="binding site" evidence="7">
    <location>
        <begin position="32"/>
        <end position="39"/>
    </location>
    <ligand>
        <name>ATP</name>
        <dbReference type="ChEBI" id="CHEBI:30616"/>
    </ligand>
</feature>
<dbReference type="HAMAP" id="MF_01894">
    <property type="entry name" value="Smc_prok"/>
    <property type="match status" value="1"/>
</dbReference>
<comment type="subcellular location">
    <subcellularLocation>
        <location evidence="1 7">Cytoplasm</location>
    </subcellularLocation>
</comment>